<organism evidence="2 3">
    <name type="scientific">Pelagicoccus mobilis</name>
    <dbReference type="NCBI Taxonomy" id="415221"/>
    <lineage>
        <taxon>Bacteria</taxon>
        <taxon>Pseudomonadati</taxon>
        <taxon>Verrucomicrobiota</taxon>
        <taxon>Opitutia</taxon>
        <taxon>Puniceicoccales</taxon>
        <taxon>Pelagicoccaceae</taxon>
        <taxon>Pelagicoccus</taxon>
    </lineage>
</organism>
<feature type="region of interest" description="Disordered" evidence="1">
    <location>
        <begin position="1"/>
        <end position="22"/>
    </location>
</feature>
<comment type="caution">
    <text evidence="2">The sequence shown here is derived from an EMBL/GenBank/DDBJ whole genome shotgun (WGS) entry which is preliminary data.</text>
</comment>
<dbReference type="Proteomes" id="UP000617628">
    <property type="component" value="Unassembled WGS sequence"/>
</dbReference>
<protein>
    <submittedName>
        <fullName evidence="2">Uncharacterized protein</fullName>
    </submittedName>
</protein>
<proteinExistence type="predicted"/>
<sequence length="185" mass="19692">MNERSVPSKVDEQLTVSETKQGELVGAGSDLAAVTTEAVVPAEAGEGRGAGEWIAVETSSESHEHIVETWKGRLDPKIDGALLDESRDGILRLPTPRGDFVELKIERHTSHSPARGTYLGTVTGATHSRVVLSYSNDAVVGSIVNSDTGETWSIRDGGDGEQILALVDVKQLGDCRVCSRGEVVQ</sequence>
<gene>
    <name evidence="2" type="ORF">JIN87_26895</name>
</gene>
<evidence type="ECO:0000256" key="1">
    <source>
        <dbReference type="SAM" id="MobiDB-lite"/>
    </source>
</evidence>
<evidence type="ECO:0000313" key="3">
    <source>
        <dbReference type="Proteomes" id="UP000617628"/>
    </source>
</evidence>
<dbReference type="EMBL" id="JAENIL010000097">
    <property type="protein sequence ID" value="MBK1880543.1"/>
    <property type="molecule type" value="Genomic_DNA"/>
</dbReference>
<evidence type="ECO:0000313" key="2">
    <source>
        <dbReference type="EMBL" id="MBK1880543.1"/>
    </source>
</evidence>
<accession>A0A934S288</accession>
<keyword evidence="3" id="KW-1185">Reference proteome</keyword>
<name>A0A934S288_9BACT</name>
<dbReference type="AlphaFoldDB" id="A0A934S288"/>
<dbReference type="RefSeq" id="WP_200359627.1">
    <property type="nucleotide sequence ID" value="NZ_JAENIL010000097.1"/>
</dbReference>
<reference evidence="2" key="1">
    <citation type="submission" date="2021-01" db="EMBL/GenBank/DDBJ databases">
        <title>Modified the classification status of verrucomicrobia.</title>
        <authorList>
            <person name="Feng X."/>
        </authorList>
    </citation>
    <scope>NUCLEOTIDE SEQUENCE</scope>
    <source>
        <strain evidence="2">KCTC 13126</strain>
    </source>
</reference>